<evidence type="ECO:0000313" key="2">
    <source>
        <dbReference type="Proteomes" id="UP000314294"/>
    </source>
</evidence>
<dbReference type="Proteomes" id="UP000314294">
    <property type="component" value="Unassembled WGS sequence"/>
</dbReference>
<keyword evidence="2" id="KW-1185">Reference proteome</keyword>
<protein>
    <submittedName>
        <fullName evidence="1">Uncharacterized protein</fullName>
    </submittedName>
</protein>
<evidence type="ECO:0000313" key="1">
    <source>
        <dbReference type="EMBL" id="TNN34608.1"/>
    </source>
</evidence>
<reference evidence="1 2" key="1">
    <citation type="submission" date="2019-03" db="EMBL/GenBank/DDBJ databases">
        <title>First draft genome of Liparis tanakae, snailfish: a comprehensive survey of snailfish specific genes.</title>
        <authorList>
            <person name="Kim W."/>
            <person name="Song I."/>
            <person name="Jeong J.-H."/>
            <person name="Kim D."/>
            <person name="Kim S."/>
            <person name="Ryu S."/>
            <person name="Song J.Y."/>
            <person name="Lee S.K."/>
        </authorList>
    </citation>
    <scope>NUCLEOTIDE SEQUENCE [LARGE SCALE GENOMIC DNA]</scope>
    <source>
        <tissue evidence="1">Muscle</tissue>
    </source>
</reference>
<name>A0A4Z2F0Q2_9TELE</name>
<comment type="caution">
    <text evidence="1">The sequence shown here is derived from an EMBL/GenBank/DDBJ whole genome shotgun (WGS) entry which is preliminary data.</text>
</comment>
<sequence length="77" mass="8434">MCPLQAASQREITDVCRSTCSPHAEFCTRPERPTPPRSSHLLNPLSSTSPHLYFLPLQSPDCTALVRSSAERAGTSH</sequence>
<dbReference type="EMBL" id="SRLO01001925">
    <property type="protein sequence ID" value="TNN34608.1"/>
    <property type="molecule type" value="Genomic_DNA"/>
</dbReference>
<organism evidence="1 2">
    <name type="scientific">Liparis tanakae</name>
    <name type="common">Tanaka's snailfish</name>
    <dbReference type="NCBI Taxonomy" id="230148"/>
    <lineage>
        <taxon>Eukaryota</taxon>
        <taxon>Metazoa</taxon>
        <taxon>Chordata</taxon>
        <taxon>Craniata</taxon>
        <taxon>Vertebrata</taxon>
        <taxon>Euteleostomi</taxon>
        <taxon>Actinopterygii</taxon>
        <taxon>Neopterygii</taxon>
        <taxon>Teleostei</taxon>
        <taxon>Neoteleostei</taxon>
        <taxon>Acanthomorphata</taxon>
        <taxon>Eupercaria</taxon>
        <taxon>Perciformes</taxon>
        <taxon>Cottioidei</taxon>
        <taxon>Cottales</taxon>
        <taxon>Liparidae</taxon>
        <taxon>Liparis</taxon>
    </lineage>
</organism>
<dbReference type="AlphaFoldDB" id="A0A4Z2F0Q2"/>
<proteinExistence type="predicted"/>
<gene>
    <name evidence="1" type="ORF">EYF80_055228</name>
</gene>
<accession>A0A4Z2F0Q2</accession>